<dbReference type="RefSeq" id="WP_073156381.1">
    <property type="nucleotide sequence ID" value="NZ_FQVL01000011.1"/>
</dbReference>
<keyword evidence="2" id="KW-1185">Reference proteome</keyword>
<dbReference type="GO" id="GO:0009658">
    <property type="term" value="P:chloroplast organization"/>
    <property type="evidence" value="ECO:0007669"/>
    <property type="project" value="TreeGrafter"/>
</dbReference>
<proteinExistence type="predicted"/>
<evidence type="ECO:0000313" key="1">
    <source>
        <dbReference type="EMBL" id="SHF23677.1"/>
    </source>
</evidence>
<reference evidence="1 2" key="1">
    <citation type="submission" date="2016-11" db="EMBL/GenBank/DDBJ databases">
        <authorList>
            <person name="Jaros S."/>
            <person name="Januszkiewicz K."/>
            <person name="Wedrychowicz H."/>
        </authorList>
    </citation>
    <scope>NUCLEOTIDE SEQUENCE [LARGE SCALE GENOMIC DNA]</scope>
    <source>
        <strain evidence="1 2">DSM 44666</strain>
    </source>
</reference>
<dbReference type="STRING" id="112248.SAMN05444392_11178"/>
<dbReference type="PANTHER" id="PTHR33415">
    <property type="entry name" value="PROTEIN EMBRYO DEFECTIVE 514"/>
    <property type="match status" value="1"/>
</dbReference>
<dbReference type="EMBL" id="FQVL01000011">
    <property type="protein sequence ID" value="SHF23677.1"/>
    <property type="molecule type" value="Genomic_DNA"/>
</dbReference>
<evidence type="ECO:0008006" key="3">
    <source>
        <dbReference type="Google" id="ProtNLM"/>
    </source>
</evidence>
<dbReference type="OrthoDB" id="4177831at2"/>
<dbReference type="GO" id="GO:1901259">
    <property type="term" value="P:chloroplast rRNA processing"/>
    <property type="evidence" value="ECO:0007669"/>
    <property type="project" value="TreeGrafter"/>
</dbReference>
<dbReference type="Gene3D" id="3.10.450.40">
    <property type="match status" value="1"/>
</dbReference>
<dbReference type="Proteomes" id="UP000184476">
    <property type="component" value="Unassembled WGS sequence"/>
</dbReference>
<dbReference type="InterPro" id="IPR044673">
    <property type="entry name" value="DCL-like"/>
</dbReference>
<name>A0A1M5A0P4_9BACL</name>
<dbReference type="AlphaFoldDB" id="A0A1M5A0P4"/>
<protein>
    <recommendedName>
        <fullName evidence="3">DUF3223 domain-containing protein</fullName>
    </recommendedName>
</protein>
<accession>A0A1M5A0P4</accession>
<organism evidence="1 2">
    <name type="scientific">Seinonella peptonophila</name>
    <dbReference type="NCBI Taxonomy" id="112248"/>
    <lineage>
        <taxon>Bacteria</taxon>
        <taxon>Bacillati</taxon>
        <taxon>Bacillota</taxon>
        <taxon>Bacilli</taxon>
        <taxon>Bacillales</taxon>
        <taxon>Thermoactinomycetaceae</taxon>
        <taxon>Seinonella</taxon>
    </lineage>
</organism>
<dbReference type="Pfam" id="PF11523">
    <property type="entry name" value="DUF3223"/>
    <property type="match status" value="1"/>
</dbReference>
<dbReference type="PANTHER" id="PTHR33415:SF4">
    <property type="entry name" value="DCL PROTEIN (DUF3223)"/>
    <property type="match status" value="1"/>
</dbReference>
<sequence length="135" mass="15715">MIIIGNEVFKTKKAAIERIRGIFHSYDTDEFLDLKDEVFIRGLLENHPDTDQKKGCGIAGIKVTQNPYFKRNKTFVIIRIDGTETDFSFQKCITKPKPETKFRAACRRAIAPYIIKFKKEFFSKNEDICEITESR</sequence>
<evidence type="ECO:0000313" key="2">
    <source>
        <dbReference type="Proteomes" id="UP000184476"/>
    </source>
</evidence>
<gene>
    <name evidence="1" type="ORF">SAMN05444392_11178</name>
</gene>